<dbReference type="HOGENOM" id="CLU_1264651_0_0_11"/>
<dbReference type="STRING" id="351607.Acel_0891"/>
<reference evidence="2 3" key="1">
    <citation type="journal article" date="2009" name="Genome Res.">
        <title>Complete genome of the cellulolytic thermophile Acidothermus cellulolyticus 11B provides insights into its ecophysiological and evolutionary adaptations.</title>
        <authorList>
            <person name="Barabote R.D."/>
            <person name="Xie G."/>
            <person name="Leu D.H."/>
            <person name="Normand P."/>
            <person name="Necsulea A."/>
            <person name="Daubin V."/>
            <person name="Medigue C."/>
            <person name="Adney W.S."/>
            <person name="Xu X.C."/>
            <person name="Lapidus A."/>
            <person name="Parales R.E."/>
            <person name="Detter C."/>
            <person name="Pujic P."/>
            <person name="Bruce D."/>
            <person name="Lavire C."/>
            <person name="Challacombe J.F."/>
            <person name="Brettin T.S."/>
            <person name="Berry A.M."/>
        </authorList>
    </citation>
    <scope>NUCLEOTIDE SEQUENCE [LARGE SCALE GENOMIC DNA]</scope>
    <source>
        <strain evidence="3">ATCC 43068 / DSM 8971 / 11B</strain>
    </source>
</reference>
<dbReference type="eggNOG" id="COG2128">
    <property type="taxonomic scope" value="Bacteria"/>
</dbReference>
<sequence>MAPKQRISYVPFDAMDEAMQAEILRCAREGTPRPESSAVRAHAPNAFWAFANSWKALFHEGICDHAIKDLCRIYISRTVKCEYCGNQRSTKAMAKGLSEAQYDELLNFESSDKYDDRQKAALAYAEAIAWGTDSDELWDRLHRHFSEVELVELGCFIALTFGQQSWIRLLNIEHHEYLPGTSAGMAPGFETRDALEKTKASSDYWAVKVAGGPRSSTA</sequence>
<dbReference type="OrthoDB" id="331146at2"/>
<keyword evidence="3" id="KW-1185">Reference proteome</keyword>
<name>A0LTA4_ACIC1</name>
<dbReference type="Proteomes" id="UP000008221">
    <property type="component" value="Chromosome"/>
</dbReference>
<dbReference type="Gene3D" id="1.20.1290.10">
    <property type="entry name" value="AhpD-like"/>
    <property type="match status" value="1"/>
</dbReference>
<evidence type="ECO:0000259" key="1">
    <source>
        <dbReference type="Pfam" id="PF02627"/>
    </source>
</evidence>
<evidence type="ECO:0000313" key="3">
    <source>
        <dbReference type="Proteomes" id="UP000008221"/>
    </source>
</evidence>
<dbReference type="InParanoid" id="A0LTA4"/>
<dbReference type="RefSeq" id="WP_011719727.1">
    <property type="nucleotide sequence ID" value="NC_008578.1"/>
</dbReference>
<gene>
    <name evidence="2" type="ordered locus">Acel_0891</name>
</gene>
<dbReference type="GO" id="GO:0051920">
    <property type="term" value="F:peroxiredoxin activity"/>
    <property type="evidence" value="ECO:0007669"/>
    <property type="project" value="InterPro"/>
</dbReference>
<evidence type="ECO:0000313" key="2">
    <source>
        <dbReference type="EMBL" id="ABK52664.1"/>
    </source>
</evidence>
<accession>A0LTA4</accession>
<dbReference type="KEGG" id="ace:Acel_0891"/>
<dbReference type="AlphaFoldDB" id="A0LTA4"/>
<protein>
    <submittedName>
        <fullName evidence="2">Carboxymuconolactone decarboxylase</fullName>
    </submittedName>
</protein>
<proteinExistence type="predicted"/>
<dbReference type="Pfam" id="PF02627">
    <property type="entry name" value="CMD"/>
    <property type="match status" value="1"/>
</dbReference>
<dbReference type="PANTHER" id="PTHR34846:SF10">
    <property type="entry name" value="CYTOPLASMIC PROTEIN"/>
    <property type="match status" value="1"/>
</dbReference>
<dbReference type="InterPro" id="IPR003779">
    <property type="entry name" value="CMD-like"/>
</dbReference>
<dbReference type="SUPFAM" id="SSF69118">
    <property type="entry name" value="AhpD-like"/>
    <property type="match status" value="1"/>
</dbReference>
<dbReference type="PANTHER" id="PTHR34846">
    <property type="entry name" value="4-CARBOXYMUCONOLACTONE DECARBOXYLASE FAMILY PROTEIN (AFU_ORTHOLOGUE AFUA_6G11590)"/>
    <property type="match status" value="1"/>
</dbReference>
<dbReference type="InterPro" id="IPR029032">
    <property type="entry name" value="AhpD-like"/>
</dbReference>
<dbReference type="EMBL" id="CP000481">
    <property type="protein sequence ID" value="ABK52664.1"/>
    <property type="molecule type" value="Genomic_DNA"/>
</dbReference>
<organism evidence="2 3">
    <name type="scientific">Acidothermus cellulolyticus (strain ATCC 43068 / DSM 8971 / 11B)</name>
    <dbReference type="NCBI Taxonomy" id="351607"/>
    <lineage>
        <taxon>Bacteria</taxon>
        <taxon>Bacillati</taxon>
        <taxon>Actinomycetota</taxon>
        <taxon>Actinomycetes</taxon>
        <taxon>Acidothermales</taxon>
        <taxon>Acidothermaceae</taxon>
        <taxon>Acidothermus</taxon>
    </lineage>
</organism>
<feature type="domain" description="Carboxymuconolactone decarboxylase-like" evidence="1">
    <location>
        <begin position="44"/>
        <end position="127"/>
    </location>
</feature>